<reference evidence="2 3" key="1">
    <citation type="journal article" date="2021" name="Elife">
        <title>Chloroplast acquisition without the gene transfer in kleptoplastic sea slugs, Plakobranchus ocellatus.</title>
        <authorList>
            <person name="Maeda T."/>
            <person name="Takahashi S."/>
            <person name="Yoshida T."/>
            <person name="Shimamura S."/>
            <person name="Takaki Y."/>
            <person name="Nagai Y."/>
            <person name="Toyoda A."/>
            <person name="Suzuki Y."/>
            <person name="Arimoto A."/>
            <person name="Ishii H."/>
            <person name="Satoh N."/>
            <person name="Nishiyama T."/>
            <person name="Hasebe M."/>
            <person name="Maruyama T."/>
            <person name="Minagawa J."/>
            <person name="Obokata J."/>
            <person name="Shigenobu S."/>
        </authorList>
    </citation>
    <scope>NUCLEOTIDE SEQUENCE [LARGE SCALE GENOMIC DNA]</scope>
</reference>
<evidence type="ECO:0000256" key="1">
    <source>
        <dbReference type="SAM" id="MobiDB-lite"/>
    </source>
</evidence>
<sequence length="210" mass="23330">MLQSKHVNNIAISDPLQIASMSREERKEDKTSRAGDANPPGPPGLHAKEQRSKLGIPWRILIISQSRYITSELLYSVSSTLRGRRAVHQREVILYREGQTERDIIGIEVKDDDNNDGDDDDGGGGDDDDDDDADDDNDDDDDDGGGGSGGDMMLMISSIWRPQQRDSNQSFTAASMAAVLSTPSPRFCFHCDNSNVFREFIFLKHETEIL</sequence>
<feature type="compositionally biased region" description="Polar residues" evidence="1">
    <location>
        <begin position="1"/>
        <end position="11"/>
    </location>
</feature>
<proteinExistence type="predicted"/>
<protein>
    <submittedName>
        <fullName evidence="2">Uncharacterized protein</fullName>
    </submittedName>
</protein>
<evidence type="ECO:0000313" key="2">
    <source>
        <dbReference type="EMBL" id="GFO47220.1"/>
    </source>
</evidence>
<feature type="region of interest" description="Disordered" evidence="1">
    <location>
        <begin position="1"/>
        <end position="50"/>
    </location>
</feature>
<dbReference type="AlphaFoldDB" id="A0AAV4DT50"/>
<dbReference type="Proteomes" id="UP000735302">
    <property type="component" value="Unassembled WGS sequence"/>
</dbReference>
<feature type="compositionally biased region" description="Acidic residues" evidence="1">
    <location>
        <begin position="110"/>
        <end position="144"/>
    </location>
</feature>
<feature type="region of interest" description="Disordered" evidence="1">
    <location>
        <begin position="105"/>
        <end position="153"/>
    </location>
</feature>
<dbReference type="EMBL" id="BLXT01008287">
    <property type="protein sequence ID" value="GFO47220.1"/>
    <property type="molecule type" value="Genomic_DNA"/>
</dbReference>
<organism evidence="2 3">
    <name type="scientific">Plakobranchus ocellatus</name>
    <dbReference type="NCBI Taxonomy" id="259542"/>
    <lineage>
        <taxon>Eukaryota</taxon>
        <taxon>Metazoa</taxon>
        <taxon>Spiralia</taxon>
        <taxon>Lophotrochozoa</taxon>
        <taxon>Mollusca</taxon>
        <taxon>Gastropoda</taxon>
        <taxon>Heterobranchia</taxon>
        <taxon>Euthyneura</taxon>
        <taxon>Panpulmonata</taxon>
        <taxon>Sacoglossa</taxon>
        <taxon>Placobranchoidea</taxon>
        <taxon>Plakobranchidae</taxon>
        <taxon>Plakobranchus</taxon>
    </lineage>
</organism>
<accession>A0AAV4DT50</accession>
<feature type="compositionally biased region" description="Basic and acidic residues" evidence="1">
    <location>
        <begin position="22"/>
        <end position="33"/>
    </location>
</feature>
<evidence type="ECO:0000313" key="3">
    <source>
        <dbReference type="Proteomes" id="UP000735302"/>
    </source>
</evidence>
<gene>
    <name evidence="2" type="ORF">PoB_007372500</name>
</gene>
<comment type="caution">
    <text evidence="2">The sequence shown here is derived from an EMBL/GenBank/DDBJ whole genome shotgun (WGS) entry which is preliminary data.</text>
</comment>
<name>A0AAV4DT50_9GAST</name>
<keyword evidence="3" id="KW-1185">Reference proteome</keyword>